<dbReference type="GO" id="GO:0005768">
    <property type="term" value="C:endosome"/>
    <property type="evidence" value="ECO:0007669"/>
    <property type="project" value="TreeGrafter"/>
</dbReference>
<proteinExistence type="inferred from homology"/>
<feature type="transmembrane region" description="Helical" evidence="9">
    <location>
        <begin position="81"/>
        <end position="102"/>
    </location>
</feature>
<feature type="transmembrane region" description="Helical" evidence="9">
    <location>
        <begin position="143"/>
        <end position="163"/>
    </location>
</feature>
<evidence type="ECO:0000313" key="11">
    <source>
        <dbReference type="EMBL" id="ORY17758.1"/>
    </source>
</evidence>
<dbReference type="Proteomes" id="UP000193144">
    <property type="component" value="Unassembled WGS sequence"/>
</dbReference>
<organism evidence="11 12">
    <name type="scientific">Clohesyomyces aquaticus</name>
    <dbReference type="NCBI Taxonomy" id="1231657"/>
    <lineage>
        <taxon>Eukaryota</taxon>
        <taxon>Fungi</taxon>
        <taxon>Dikarya</taxon>
        <taxon>Ascomycota</taxon>
        <taxon>Pezizomycotina</taxon>
        <taxon>Dothideomycetes</taxon>
        <taxon>Pleosporomycetidae</taxon>
        <taxon>Pleosporales</taxon>
        <taxon>Lindgomycetaceae</taxon>
        <taxon>Clohesyomyces</taxon>
    </lineage>
</organism>
<feature type="transmembrane region" description="Helical" evidence="9">
    <location>
        <begin position="200"/>
        <end position="225"/>
    </location>
</feature>
<gene>
    <name evidence="11" type="ORF">BCR34DRAFT_474272</name>
</gene>
<feature type="region of interest" description="Disordered" evidence="8">
    <location>
        <begin position="1"/>
        <end position="21"/>
    </location>
</feature>
<reference evidence="11 12" key="1">
    <citation type="submission" date="2016-07" db="EMBL/GenBank/DDBJ databases">
        <title>Pervasive Adenine N6-methylation of Active Genes in Fungi.</title>
        <authorList>
            <consortium name="DOE Joint Genome Institute"/>
            <person name="Mondo S.J."/>
            <person name="Dannebaum R.O."/>
            <person name="Kuo R.C."/>
            <person name="Labutti K."/>
            <person name="Haridas S."/>
            <person name="Kuo A."/>
            <person name="Salamov A."/>
            <person name="Ahrendt S.R."/>
            <person name="Lipzen A."/>
            <person name="Sullivan W."/>
            <person name="Andreopoulos W.B."/>
            <person name="Clum A."/>
            <person name="Lindquist E."/>
            <person name="Daum C."/>
            <person name="Ramamoorthy G.K."/>
            <person name="Gryganskyi A."/>
            <person name="Culley D."/>
            <person name="Magnuson J.K."/>
            <person name="James T.Y."/>
            <person name="O'Malley M.A."/>
            <person name="Stajich J.E."/>
            <person name="Spatafora J.W."/>
            <person name="Visel A."/>
            <person name="Grigoriev I.V."/>
        </authorList>
    </citation>
    <scope>NUCLEOTIDE SEQUENCE [LARGE SCALE GENOMIC DNA]</scope>
    <source>
        <strain evidence="11 12">CBS 115471</strain>
    </source>
</reference>
<evidence type="ECO:0000256" key="7">
    <source>
        <dbReference type="ARBA" id="ARBA00023136"/>
    </source>
</evidence>
<protein>
    <submittedName>
        <fullName evidence="11">MFS general substrate transporter</fullName>
    </submittedName>
</protein>
<feature type="transmembrane region" description="Helical" evidence="9">
    <location>
        <begin position="43"/>
        <end position="61"/>
    </location>
</feature>
<dbReference type="InterPro" id="IPR011701">
    <property type="entry name" value="MFS"/>
</dbReference>
<dbReference type="GO" id="GO:0005774">
    <property type="term" value="C:vacuolar membrane"/>
    <property type="evidence" value="ECO:0007669"/>
    <property type="project" value="TreeGrafter"/>
</dbReference>
<feature type="transmembrane region" description="Helical" evidence="9">
    <location>
        <begin position="425"/>
        <end position="444"/>
    </location>
</feature>
<name>A0A1Y2A5H0_9PLEO</name>
<dbReference type="SUPFAM" id="SSF103473">
    <property type="entry name" value="MFS general substrate transporter"/>
    <property type="match status" value="1"/>
</dbReference>
<dbReference type="InterPro" id="IPR020846">
    <property type="entry name" value="MFS_dom"/>
</dbReference>
<feature type="transmembrane region" description="Helical" evidence="9">
    <location>
        <begin position="254"/>
        <end position="276"/>
    </location>
</feature>
<feature type="transmembrane region" description="Helical" evidence="9">
    <location>
        <begin position="114"/>
        <end position="131"/>
    </location>
</feature>
<evidence type="ECO:0000256" key="4">
    <source>
        <dbReference type="ARBA" id="ARBA00022692"/>
    </source>
</evidence>
<evidence type="ECO:0000256" key="2">
    <source>
        <dbReference type="ARBA" id="ARBA00008335"/>
    </source>
</evidence>
<dbReference type="GO" id="GO:0005886">
    <property type="term" value="C:plasma membrane"/>
    <property type="evidence" value="ECO:0007669"/>
    <property type="project" value="TreeGrafter"/>
</dbReference>
<comment type="similarity">
    <text evidence="2">Belongs to the major facilitator superfamily.</text>
</comment>
<evidence type="ECO:0000256" key="6">
    <source>
        <dbReference type="ARBA" id="ARBA00023065"/>
    </source>
</evidence>
<feature type="transmembrane region" description="Helical" evidence="9">
    <location>
        <begin position="456"/>
        <end position="480"/>
    </location>
</feature>
<sequence length="552" mass="60595">MRPDTPHPAAQLRPGLDIDLPITGEGSPGFKRSKAMSQAFTQLEKTALLVSVFLVSFAFALDKVIRVPSLNPLATSAFNTHYQLATINTLVAVTGTAFQPVVVKIMDVFGRLELVFLSVILYSIGTIIEATSNSVPVYCFGSIIYNLGCLVIFYVAEAIVSDISSPRSQAFFAKIPALPLLATSWLSGTVGPLMVETLDWRWSIGILAAAFAAAATPLMVVLLFAQCRVKKQNTTNHYRSPLQLLGFEKLSAALLWQLDIVGMIILMVTFSLILMPFTLAKEDPDQHYSLQTMFPPTIGVCLIAGFFLWETYTNHPTVPFKLLKHRSVWAGMGIALTYNIAFACQTEYLWTVLRVSFDQTVTSANRITTIYTFAYVITVMSVSVMAYYVKRLKPLIVTGACLYFGAFALMVVFRNGDQPHALTGVISAQVLFGIASGMFTYPIIASIQGAATHAQVIGMWLAVSRLGTGIGYSLAGALWVNLLPKYLNMRVTDDLVALVLNSPFEVMEMLGKADPIRLAILAAYNDMQWVIYVAGLFTCVPLIILPFLLWKV</sequence>
<evidence type="ECO:0000259" key="10">
    <source>
        <dbReference type="PROSITE" id="PS50850"/>
    </source>
</evidence>
<evidence type="ECO:0000256" key="1">
    <source>
        <dbReference type="ARBA" id="ARBA00004127"/>
    </source>
</evidence>
<dbReference type="Gene3D" id="1.20.1250.20">
    <property type="entry name" value="MFS general substrate transporter like domains"/>
    <property type="match status" value="2"/>
</dbReference>
<feature type="domain" description="Major facilitator superfamily (MFS) profile" evidence="10">
    <location>
        <begin position="48"/>
        <end position="552"/>
    </location>
</feature>
<feature type="transmembrane region" description="Helical" evidence="9">
    <location>
        <begin position="395"/>
        <end position="413"/>
    </location>
</feature>
<dbReference type="EMBL" id="MCFA01000010">
    <property type="protein sequence ID" value="ORY17758.1"/>
    <property type="molecule type" value="Genomic_DNA"/>
</dbReference>
<feature type="transmembrane region" description="Helical" evidence="9">
    <location>
        <begin position="370"/>
        <end position="388"/>
    </location>
</feature>
<dbReference type="PANTHER" id="PTHR23501:SF92">
    <property type="entry name" value="GLUTATHIONE EXCHANGER 1-RELATED"/>
    <property type="match status" value="1"/>
</dbReference>
<dbReference type="Pfam" id="PF07690">
    <property type="entry name" value="MFS_1"/>
    <property type="match status" value="1"/>
</dbReference>
<dbReference type="GO" id="GO:0015343">
    <property type="term" value="F:siderophore-iron transmembrane transporter activity"/>
    <property type="evidence" value="ECO:0007669"/>
    <property type="project" value="TreeGrafter"/>
</dbReference>
<keyword evidence="3" id="KW-0813">Transport</keyword>
<comment type="caution">
    <text evidence="11">The sequence shown here is derived from an EMBL/GenBank/DDBJ whole genome shotgun (WGS) entry which is preliminary data.</text>
</comment>
<keyword evidence="7 9" id="KW-0472">Membrane</keyword>
<dbReference type="AlphaFoldDB" id="A0A1Y2A5H0"/>
<evidence type="ECO:0000256" key="3">
    <source>
        <dbReference type="ARBA" id="ARBA00022448"/>
    </source>
</evidence>
<keyword evidence="4 9" id="KW-0812">Transmembrane</keyword>
<comment type="subcellular location">
    <subcellularLocation>
        <location evidence="1">Endomembrane system</location>
        <topology evidence="1">Multi-pass membrane protein</topology>
    </subcellularLocation>
</comment>
<dbReference type="OrthoDB" id="2241241at2759"/>
<evidence type="ECO:0000313" key="12">
    <source>
        <dbReference type="Proteomes" id="UP000193144"/>
    </source>
</evidence>
<feature type="transmembrane region" description="Helical" evidence="9">
    <location>
        <begin position="529"/>
        <end position="550"/>
    </location>
</feature>
<dbReference type="InterPro" id="IPR036259">
    <property type="entry name" value="MFS_trans_sf"/>
</dbReference>
<evidence type="ECO:0000256" key="8">
    <source>
        <dbReference type="SAM" id="MobiDB-lite"/>
    </source>
</evidence>
<evidence type="ECO:0000256" key="5">
    <source>
        <dbReference type="ARBA" id="ARBA00022989"/>
    </source>
</evidence>
<dbReference type="PANTHER" id="PTHR23501">
    <property type="entry name" value="MAJOR FACILITATOR SUPERFAMILY"/>
    <property type="match status" value="1"/>
</dbReference>
<keyword evidence="6" id="KW-0406">Ion transport</keyword>
<feature type="transmembrane region" description="Helical" evidence="9">
    <location>
        <begin position="329"/>
        <end position="350"/>
    </location>
</feature>
<dbReference type="PROSITE" id="PS50850">
    <property type="entry name" value="MFS"/>
    <property type="match status" value="1"/>
</dbReference>
<accession>A0A1Y2A5H0</accession>
<feature type="transmembrane region" description="Helical" evidence="9">
    <location>
        <begin position="288"/>
        <end position="309"/>
    </location>
</feature>
<keyword evidence="5 9" id="KW-1133">Transmembrane helix</keyword>
<feature type="transmembrane region" description="Helical" evidence="9">
    <location>
        <begin position="175"/>
        <end position="194"/>
    </location>
</feature>
<evidence type="ECO:0000256" key="9">
    <source>
        <dbReference type="SAM" id="Phobius"/>
    </source>
</evidence>
<keyword evidence="12" id="KW-1185">Reference proteome</keyword>